<dbReference type="Proteomes" id="UP001159428">
    <property type="component" value="Unassembled WGS sequence"/>
</dbReference>
<evidence type="ECO:0000256" key="2">
    <source>
        <dbReference type="ARBA" id="ARBA00022679"/>
    </source>
</evidence>
<dbReference type="PROSITE" id="PS51509">
    <property type="entry name" value="PHOSPHAGEN_KINASE_N"/>
    <property type="match status" value="1"/>
</dbReference>
<keyword evidence="9" id="KW-1133">Transmembrane helix</keyword>
<keyword evidence="2 7" id="KW-0808">Transferase</keyword>
<keyword evidence="9" id="KW-0812">Transmembrane</keyword>
<comment type="similarity">
    <text evidence="1 6">Belongs to the ATP:guanido phosphotransferase family.</text>
</comment>
<dbReference type="Gene3D" id="3.30.590.10">
    <property type="entry name" value="Glutamine synthetase/guanido kinase, catalytic domain"/>
    <property type="match status" value="1"/>
</dbReference>
<sequence length="721" mass="82213">MAFALQRFRDLLGNPYAVIGVCVAVSVTAYFTLSSHHPNCSRKKRRMSSFPDLTNNITIMAKYLTPDVFSRLKDRVTTKNYDIKQLIESGLGSVGPCSLAGNPAGLLAGDEECYDVFNELMDPVIRELHEVDQNFRSEINLDWEQIRGVKLYGSNVLCCRLTGRRNIEGYRMVPASRATELLDVSHPIVESIWEISYEMYYFVFTENIGDSFLSVSWQNSNSAMEEYGSSFVSLPPQLSRDWPHGRFVWLAENRQCQIFINFEDHLKVVITQTGGDIQRAFRRYSEILLSIEEGLKRNEKKFMWSSKYGYLTSSPRNIGTGLEDPRFERIIHVLPVKLDEAVNPHAQDVFCIRNKYKMQLTEVDILQQVINSVTLLVEIDKRIHRGENIRDLLPSTEFTMVESIFGGKTSYPLNCHERNVFQPRLTERRLSVQSTHLNTISETGDECPPSTYATNVEENTANDAPIFYRRPRTMSLPAIYRDGSYLRIKRCSNALSPCKRRYSEPGGIATQHIIHRLSLLSSDSSESENGFCKRTSVKSTEARYSVRESCLADVVTPRRHSDPMCYTRENVDRSGVSRERRGKSTGKESITCLKTKNLSDCVKSKTRIDNEQTGQPVRRRKSSLVPVPFHSTQHKTKEAQSKVSNSRPLSFPPSEKIYNRRSSLPCLNRQSEAAKGSATTAVNANEYLVNEELQELDSDESKEDKYTANADILVQWMKFFG</sequence>
<feature type="binding site" evidence="7">
    <location>
        <begin position="158"/>
        <end position="162"/>
    </location>
    <ligand>
        <name>ATP</name>
        <dbReference type="ChEBI" id="CHEBI:30616"/>
    </ligand>
</feature>
<dbReference type="Pfam" id="PF02807">
    <property type="entry name" value="ATP-gua_PtransN"/>
    <property type="match status" value="1"/>
</dbReference>
<evidence type="ECO:0000256" key="5">
    <source>
        <dbReference type="ARBA" id="ARBA00022840"/>
    </source>
</evidence>
<evidence type="ECO:0000256" key="1">
    <source>
        <dbReference type="ARBA" id="ARBA00006798"/>
    </source>
</evidence>
<dbReference type="InterPro" id="IPR036802">
    <property type="entry name" value="ATP-guanido_PTrfase_N_sf"/>
</dbReference>
<dbReference type="AlphaFoldDB" id="A0AAU9W1Y6"/>
<dbReference type="InterPro" id="IPR022413">
    <property type="entry name" value="ATP-guanido_PTrfase_N"/>
</dbReference>
<dbReference type="GO" id="GO:0005524">
    <property type="term" value="F:ATP binding"/>
    <property type="evidence" value="ECO:0007669"/>
    <property type="project" value="UniProtKB-UniRule"/>
</dbReference>
<dbReference type="SUPFAM" id="SSF48034">
    <property type="entry name" value="Guanido kinase N-terminal domain"/>
    <property type="match status" value="1"/>
</dbReference>
<proteinExistence type="inferred from homology"/>
<accession>A0AAU9W1Y6</accession>
<dbReference type="SUPFAM" id="SSF55931">
    <property type="entry name" value="Glutamine synthetase/guanido kinase"/>
    <property type="match status" value="1"/>
</dbReference>
<evidence type="ECO:0000259" key="11">
    <source>
        <dbReference type="PROSITE" id="PS51510"/>
    </source>
</evidence>
<protein>
    <submittedName>
        <fullName evidence="12">Uncharacterized protein</fullName>
    </submittedName>
</protein>
<keyword evidence="9" id="KW-0472">Membrane</keyword>
<dbReference type="Pfam" id="PF00217">
    <property type="entry name" value="ATP-gua_Ptrans"/>
    <property type="match status" value="1"/>
</dbReference>
<dbReference type="GO" id="GO:0046314">
    <property type="term" value="P:phosphocreatine biosynthetic process"/>
    <property type="evidence" value="ECO:0007669"/>
    <property type="project" value="InterPro"/>
</dbReference>
<organism evidence="12 13">
    <name type="scientific">Pocillopora meandrina</name>
    <dbReference type="NCBI Taxonomy" id="46732"/>
    <lineage>
        <taxon>Eukaryota</taxon>
        <taxon>Metazoa</taxon>
        <taxon>Cnidaria</taxon>
        <taxon>Anthozoa</taxon>
        <taxon>Hexacorallia</taxon>
        <taxon>Scleractinia</taxon>
        <taxon>Astrocoeniina</taxon>
        <taxon>Pocilloporidae</taxon>
        <taxon>Pocillopora</taxon>
    </lineage>
</organism>
<comment type="caution">
    <text evidence="7">Lacks conserved residue(s) required for the propagation of feature annotation.</text>
</comment>
<keyword evidence="5 7" id="KW-0067">ATP-binding</keyword>
<dbReference type="PANTHER" id="PTHR11547:SF57">
    <property type="entry name" value="PHOSPHAGEN KINASE C-TERMINAL DOMAIN-CONTAINING PROTEIN"/>
    <property type="match status" value="1"/>
</dbReference>
<feature type="domain" description="Phosphagen kinase N-terminal" evidence="10">
    <location>
        <begin position="42"/>
        <end position="130"/>
    </location>
</feature>
<dbReference type="InterPro" id="IPR014746">
    <property type="entry name" value="Gln_synth/guanido_kin_cat_dom"/>
</dbReference>
<evidence type="ECO:0000256" key="7">
    <source>
        <dbReference type="PROSITE-ProRule" id="PRU00843"/>
    </source>
</evidence>
<evidence type="ECO:0000313" key="13">
    <source>
        <dbReference type="Proteomes" id="UP001159428"/>
    </source>
</evidence>
<dbReference type="PROSITE" id="PS51510">
    <property type="entry name" value="PHOSPHAGEN_KINASE_C"/>
    <property type="match status" value="1"/>
</dbReference>
<evidence type="ECO:0000259" key="10">
    <source>
        <dbReference type="PROSITE" id="PS51509"/>
    </source>
</evidence>
<feature type="transmembrane region" description="Helical" evidence="9">
    <location>
        <begin position="12"/>
        <end position="33"/>
    </location>
</feature>
<reference evidence="12 13" key="1">
    <citation type="submission" date="2022-05" db="EMBL/GenBank/DDBJ databases">
        <authorList>
            <consortium name="Genoscope - CEA"/>
            <person name="William W."/>
        </authorList>
    </citation>
    <scope>NUCLEOTIDE SEQUENCE [LARGE SCALE GENOMIC DNA]</scope>
</reference>
<evidence type="ECO:0000256" key="4">
    <source>
        <dbReference type="ARBA" id="ARBA00022777"/>
    </source>
</evidence>
<keyword evidence="3 7" id="KW-0547">Nucleotide-binding</keyword>
<name>A0AAU9W1Y6_9CNID</name>
<evidence type="ECO:0000256" key="9">
    <source>
        <dbReference type="SAM" id="Phobius"/>
    </source>
</evidence>
<feature type="region of interest" description="Disordered" evidence="8">
    <location>
        <begin position="629"/>
        <end position="655"/>
    </location>
</feature>
<keyword evidence="4 7" id="KW-0418">Kinase</keyword>
<dbReference type="EMBL" id="CALNXJ010000006">
    <property type="protein sequence ID" value="CAH3041763.1"/>
    <property type="molecule type" value="Genomic_DNA"/>
</dbReference>
<dbReference type="GO" id="GO:0005739">
    <property type="term" value="C:mitochondrion"/>
    <property type="evidence" value="ECO:0007669"/>
    <property type="project" value="TreeGrafter"/>
</dbReference>
<feature type="domain" description="Phosphagen kinase C-terminal" evidence="11">
    <location>
        <begin position="155"/>
        <end position="322"/>
    </location>
</feature>
<dbReference type="InterPro" id="IPR000749">
    <property type="entry name" value="ATP-guanido_PTrfase"/>
</dbReference>
<evidence type="ECO:0000313" key="12">
    <source>
        <dbReference type="EMBL" id="CAH3041763.1"/>
    </source>
</evidence>
<keyword evidence="13" id="KW-1185">Reference proteome</keyword>
<dbReference type="PANTHER" id="PTHR11547">
    <property type="entry name" value="ARGININE OR CREATINE KINASE"/>
    <property type="match status" value="1"/>
</dbReference>
<dbReference type="GO" id="GO:0004111">
    <property type="term" value="F:creatine kinase activity"/>
    <property type="evidence" value="ECO:0007669"/>
    <property type="project" value="InterPro"/>
</dbReference>
<evidence type="ECO:0000256" key="3">
    <source>
        <dbReference type="ARBA" id="ARBA00022741"/>
    </source>
</evidence>
<evidence type="ECO:0000256" key="8">
    <source>
        <dbReference type="SAM" id="MobiDB-lite"/>
    </source>
</evidence>
<dbReference type="Gene3D" id="1.10.135.10">
    <property type="entry name" value="ATP:guanido phosphotransferase, N-terminal domain"/>
    <property type="match status" value="1"/>
</dbReference>
<dbReference type="InterPro" id="IPR022414">
    <property type="entry name" value="ATP-guanido_PTrfase_cat"/>
</dbReference>
<comment type="caution">
    <text evidence="12">The sequence shown here is derived from an EMBL/GenBank/DDBJ whole genome shotgun (WGS) entry which is preliminary data.</text>
</comment>
<gene>
    <name evidence="12" type="ORF">PMEA_00028371</name>
</gene>
<evidence type="ECO:0000256" key="6">
    <source>
        <dbReference type="PROSITE-ProRule" id="PRU00842"/>
    </source>
</evidence>